<dbReference type="AlphaFoldDB" id="F0EM62"/>
<accession>F0EM62</accession>
<evidence type="ECO:0000313" key="2">
    <source>
        <dbReference type="Proteomes" id="UP000004835"/>
    </source>
</evidence>
<organism evidence="1 2">
    <name type="scientific">Enterococcus casseliflavus ATCC 12755</name>
    <dbReference type="NCBI Taxonomy" id="888066"/>
    <lineage>
        <taxon>Bacteria</taxon>
        <taxon>Bacillati</taxon>
        <taxon>Bacillota</taxon>
        <taxon>Bacilli</taxon>
        <taxon>Lactobacillales</taxon>
        <taxon>Enterococcaceae</taxon>
        <taxon>Enterococcus</taxon>
    </lineage>
</organism>
<name>F0EM62_ENTCA</name>
<gene>
    <name evidence="1" type="ORF">HMPREF9087_2504</name>
</gene>
<dbReference type="HOGENOM" id="CLU_214296_0_0_9"/>
<comment type="caution">
    <text evidence="1">The sequence shown here is derived from an EMBL/GenBank/DDBJ whole genome shotgun (WGS) entry which is preliminary data.</text>
</comment>
<protein>
    <submittedName>
        <fullName evidence="1">Uncharacterized protein</fullName>
    </submittedName>
</protein>
<dbReference type="Proteomes" id="UP000004835">
    <property type="component" value="Unassembled WGS sequence"/>
</dbReference>
<proteinExistence type="predicted"/>
<sequence length="40" mass="4607">MTDAKKITKMAHSSKGESFFLFQAIHHQFVLLLREGIMSK</sequence>
<reference evidence="1 2" key="1">
    <citation type="submission" date="2011-01" db="EMBL/GenBank/DDBJ databases">
        <authorList>
            <person name="Muzny D."/>
            <person name="Qin X."/>
            <person name="Deng J."/>
            <person name="Jiang H."/>
            <person name="Liu Y."/>
            <person name="Qu J."/>
            <person name="Song X.-Z."/>
            <person name="Zhang L."/>
            <person name="Thornton R."/>
            <person name="Coyle M."/>
            <person name="Francisco L."/>
            <person name="Jackson L."/>
            <person name="Javaid M."/>
            <person name="Korchina V."/>
            <person name="Kovar C."/>
            <person name="Mata R."/>
            <person name="Mathew T."/>
            <person name="Ngo R."/>
            <person name="Nguyen L."/>
            <person name="Nguyen N."/>
            <person name="Okwuonu G."/>
            <person name="Ongeri F."/>
            <person name="Pham C."/>
            <person name="Simmons D."/>
            <person name="Wilczek-Boney K."/>
            <person name="Hale W."/>
            <person name="Jakkamsetti A."/>
            <person name="Pham P."/>
            <person name="Ruth R."/>
            <person name="San Lucas F."/>
            <person name="Warren J."/>
            <person name="Zhang J."/>
            <person name="Zhao Z."/>
            <person name="Zhou C."/>
            <person name="Zhu D."/>
            <person name="Lee S."/>
            <person name="Bess C."/>
            <person name="Blankenburg K."/>
            <person name="Forbes L."/>
            <person name="Fu Q."/>
            <person name="Gubbala S."/>
            <person name="Hirani K."/>
            <person name="Jayaseelan J.C."/>
            <person name="Lara F."/>
            <person name="Munidasa M."/>
            <person name="Palculict T."/>
            <person name="Patil S."/>
            <person name="Pu L.-L."/>
            <person name="Saada N."/>
            <person name="Tang L."/>
            <person name="Weissenberger G."/>
            <person name="Zhu Y."/>
            <person name="Hemphill L."/>
            <person name="Shang Y."/>
            <person name="Youmans B."/>
            <person name="Ayvaz T."/>
            <person name="Ross M."/>
            <person name="Santibanez J."/>
            <person name="Aqrawi P."/>
            <person name="Gross S."/>
            <person name="Joshi V."/>
            <person name="Fowler G."/>
            <person name="Nazareth L."/>
            <person name="Reid J."/>
            <person name="Worley K."/>
            <person name="Petrosino J."/>
            <person name="Highlander S."/>
            <person name="Gibbs R."/>
        </authorList>
    </citation>
    <scope>NUCLEOTIDE SEQUENCE [LARGE SCALE GENOMIC DNA]</scope>
    <source>
        <strain evidence="1 2">ATCC 12755</strain>
    </source>
</reference>
<dbReference type="EMBL" id="AEWT01000025">
    <property type="protein sequence ID" value="EGC68825.1"/>
    <property type="molecule type" value="Genomic_DNA"/>
</dbReference>
<evidence type="ECO:0000313" key="1">
    <source>
        <dbReference type="EMBL" id="EGC68825.1"/>
    </source>
</evidence>